<feature type="domain" description="BT-3987-like N-terminal" evidence="2">
    <location>
        <begin position="44"/>
        <end position="162"/>
    </location>
</feature>
<dbReference type="SUPFAM" id="SSF51445">
    <property type="entry name" value="(Trans)glycosidases"/>
    <property type="match status" value="1"/>
</dbReference>
<dbReference type="PROSITE" id="PS51257">
    <property type="entry name" value="PROKAR_LIPOPROTEIN"/>
    <property type="match status" value="1"/>
</dbReference>
<organism evidence="3 4">
    <name type="scientific">Bacteroides xylanisolvens</name>
    <dbReference type="NCBI Taxonomy" id="371601"/>
    <lineage>
        <taxon>Bacteria</taxon>
        <taxon>Pseudomonadati</taxon>
        <taxon>Bacteroidota</taxon>
        <taxon>Bacteroidia</taxon>
        <taxon>Bacteroidales</taxon>
        <taxon>Bacteroidaceae</taxon>
        <taxon>Bacteroides</taxon>
    </lineage>
</organism>
<comment type="caution">
    <text evidence="3">The sequence shown here is derived from an EMBL/GenBank/DDBJ whole genome shotgun (WGS) entry which is preliminary data.</text>
</comment>
<proteinExistence type="predicted"/>
<dbReference type="RefSeq" id="WP_118419532.1">
    <property type="nucleotide sequence ID" value="NZ_QROO01000008.1"/>
</dbReference>
<evidence type="ECO:0000313" key="4">
    <source>
        <dbReference type="Proteomes" id="UP000284495"/>
    </source>
</evidence>
<dbReference type="Gene3D" id="2.60.40.1740">
    <property type="entry name" value="hypothetical protein (bacova_03559)"/>
    <property type="match status" value="1"/>
</dbReference>
<dbReference type="InterPro" id="IPR017853">
    <property type="entry name" value="GH"/>
</dbReference>
<evidence type="ECO:0000313" key="3">
    <source>
        <dbReference type="EMBL" id="RHL39217.1"/>
    </source>
</evidence>
<feature type="signal peptide" evidence="1">
    <location>
        <begin position="1"/>
        <end position="25"/>
    </location>
</feature>
<dbReference type="Pfam" id="PF08522">
    <property type="entry name" value="BT_3987-like_N"/>
    <property type="match status" value="1"/>
</dbReference>
<reference evidence="3 4" key="1">
    <citation type="submission" date="2018-08" db="EMBL/GenBank/DDBJ databases">
        <title>A genome reference for cultivated species of the human gut microbiota.</title>
        <authorList>
            <person name="Zou Y."/>
            <person name="Xue W."/>
            <person name="Luo G."/>
        </authorList>
    </citation>
    <scope>NUCLEOTIDE SEQUENCE [LARGE SCALE GENOMIC DNA]</scope>
    <source>
        <strain evidence="3 4">AF38-2</strain>
    </source>
</reference>
<keyword evidence="1" id="KW-0732">Signal</keyword>
<evidence type="ECO:0000259" key="2">
    <source>
        <dbReference type="Pfam" id="PF08522"/>
    </source>
</evidence>
<dbReference type="Proteomes" id="UP000284495">
    <property type="component" value="Unassembled WGS sequence"/>
</dbReference>
<gene>
    <name evidence="3" type="ORF">DW027_08300</name>
</gene>
<sequence>MNIQYIKLGLLATLFVGGTALFTSCADDLDVGTQFDKEMYNGVYENNAYLRDGKSNKVSNIVELYGETYQTSVKLGLSKAPVTETSARVKIDAAYLAAYNKVHGTEFELYPENLISFANEGKLVVNAAAKSAEVNMAIQAGEALQEDKTYAIPVVISEHSNDLVVNDENGSCIYLVKDMRKAGDAYKGDDVVQGYLFFEVTDVNPLNALSFKLENGRFLWDVVVLFAANINYDADAGRPKVQCNPNVQYLLDNNETFLQPLRRRGIKVLLGILGNGDMTGVAQLSTQGAKDFARELAQYCKVYNLDGVNYDDEYSKSPDLDNPALTNRSSAAAARLCYETKQAMPDKLVTVFDYSYMGIHGYPTEIEGKTIKEWVDISVPNYGSSSSPAGDMTMKQCAGLAMEFNGGWNSLSASTAQGLKERGYGWFMGFAANPKLYGNIFSRLSGGGTVLYGSEVAAPTVFYKKNDPTPYKYPDDFK</sequence>
<dbReference type="Gene3D" id="3.20.20.80">
    <property type="entry name" value="Glycosidases"/>
    <property type="match status" value="1"/>
</dbReference>
<dbReference type="EMBL" id="QROO01000008">
    <property type="protein sequence ID" value="RHL39217.1"/>
    <property type="molecule type" value="Genomic_DNA"/>
</dbReference>
<dbReference type="AlphaFoldDB" id="A0A415KSP9"/>
<name>A0A415KSP9_9BACE</name>
<protein>
    <submittedName>
        <fullName evidence="3">DUF1735 domain-containing protein</fullName>
    </submittedName>
</protein>
<evidence type="ECO:0000256" key="1">
    <source>
        <dbReference type="SAM" id="SignalP"/>
    </source>
</evidence>
<accession>A0A415KSP9</accession>
<dbReference type="InterPro" id="IPR013728">
    <property type="entry name" value="BT_3987-like_N"/>
</dbReference>
<feature type="chain" id="PRO_5019364953" evidence="1">
    <location>
        <begin position="26"/>
        <end position="478"/>
    </location>
</feature>